<dbReference type="InterPro" id="IPR001296">
    <property type="entry name" value="Glyco_trans_1"/>
</dbReference>
<dbReference type="Proteomes" id="UP000234349">
    <property type="component" value="Unassembled WGS sequence"/>
</dbReference>
<dbReference type="Gene3D" id="3.40.50.2000">
    <property type="entry name" value="Glycogen Phosphorylase B"/>
    <property type="match status" value="2"/>
</dbReference>
<organism evidence="3 4">
    <name type="scientific">Latilactobacillus sakei</name>
    <name type="common">Lactobacillus sakei</name>
    <dbReference type="NCBI Taxonomy" id="1599"/>
    <lineage>
        <taxon>Bacteria</taxon>
        <taxon>Bacillati</taxon>
        <taxon>Bacillota</taxon>
        <taxon>Bacilli</taxon>
        <taxon>Lactobacillales</taxon>
        <taxon>Lactobacillaceae</taxon>
        <taxon>Latilactobacillus</taxon>
    </lineage>
</organism>
<keyword evidence="3" id="KW-0808">Transferase</keyword>
<feature type="domain" description="Glycosyl transferase family 1" evidence="1">
    <location>
        <begin position="192"/>
        <end position="307"/>
    </location>
</feature>
<accession>A0AAX0VBZ1</accession>
<proteinExistence type="predicted"/>
<dbReference type="PANTHER" id="PTHR45947">
    <property type="entry name" value="SULFOQUINOVOSYL TRANSFERASE SQD2"/>
    <property type="match status" value="1"/>
</dbReference>
<evidence type="ECO:0000313" key="4">
    <source>
        <dbReference type="Proteomes" id="UP000234349"/>
    </source>
</evidence>
<dbReference type="Pfam" id="PF13477">
    <property type="entry name" value="Glyco_trans_4_2"/>
    <property type="match status" value="1"/>
</dbReference>
<sequence length="357" mass="40793">MKPRLLFFVEAFGGGILSYVQSLTNNLTNDFDIYIAYGIREQTPSKDKLVDMLNDSIRLIEVENFTREINPVKDLKALKEMNSIIKDISPDTIHLHSSKAGVLGRITIVKNKNIKYFYTPHGYSFLMHGRSKLKNYIYFLIEKILGYSNCETIACSYGEFKESQKVTRKSQYINNSVNTKEIDSIVSQLTSTQKSGVYTVGRIDTQKNPEEFNELAKRLPNIDFTWIGDGPKRSILDAPNINITGWLDREQVLRTAMKKNIFILTSLWEGLPIALLEAMYTDHLCIVSDVVGNRDVITKEHNNGNVYLNLDELVNLVKKNNENIDSDKVNNAKSDIEANYSIDNMTSKYKRIYMIGD</sequence>
<dbReference type="GO" id="GO:0016757">
    <property type="term" value="F:glycosyltransferase activity"/>
    <property type="evidence" value="ECO:0007669"/>
    <property type="project" value="InterPro"/>
</dbReference>
<reference evidence="3 4" key="1">
    <citation type="submission" date="2016-09" db="EMBL/GenBank/DDBJ databases">
        <authorList>
            <person name="Inglin R.C."/>
        </authorList>
    </citation>
    <scope>NUCLEOTIDE SEQUENCE [LARGE SCALE GENOMIC DNA]</scope>
    <source>
        <strain evidence="3 4">RI-517</strain>
    </source>
</reference>
<comment type="caution">
    <text evidence="3">The sequence shown here is derived from an EMBL/GenBank/DDBJ whole genome shotgun (WGS) entry which is preliminary data.</text>
</comment>
<dbReference type="PANTHER" id="PTHR45947:SF3">
    <property type="entry name" value="SULFOQUINOVOSYL TRANSFERASE SQD2"/>
    <property type="match status" value="1"/>
</dbReference>
<evidence type="ECO:0000313" key="3">
    <source>
        <dbReference type="EMBL" id="PKX79099.1"/>
    </source>
</evidence>
<dbReference type="AlphaFoldDB" id="A0AAX0VBZ1"/>
<protein>
    <submittedName>
        <fullName evidence="3">Glycosyl transferase</fullName>
    </submittedName>
</protein>
<name>A0AAX0VBZ1_LATSK</name>
<feature type="domain" description="Glycosyltransferase subfamily 4-like N-terminal" evidence="2">
    <location>
        <begin position="54"/>
        <end position="138"/>
    </location>
</feature>
<evidence type="ECO:0000259" key="1">
    <source>
        <dbReference type="Pfam" id="PF00534"/>
    </source>
</evidence>
<dbReference type="Pfam" id="PF00534">
    <property type="entry name" value="Glycos_transf_1"/>
    <property type="match status" value="1"/>
</dbReference>
<dbReference type="InterPro" id="IPR050194">
    <property type="entry name" value="Glycosyltransferase_grp1"/>
</dbReference>
<dbReference type="RefSeq" id="WP_099769281.1">
    <property type="nucleotide sequence ID" value="NZ_CP017568.1"/>
</dbReference>
<gene>
    <name evidence="3" type="ORF">CUR37_03400</name>
</gene>
<dbReference type="InterPro" id="IPR028098">
    <property type="entry name" value="Glyco_trans_4-like_N"/>
</dbReference>
<dbReference type="SUPFAM" id="SSF53756">
    <property type="entry name" value="UDP-Glycosyltransferase/glycogen phosphorylase"/>
    <property type="match status" value="1"/>
</dbReference>
<evidence type="ECO:0000259" key="2">
    <source>
        <dbReference type="Pfam" id="PF13477"/>
    </source>
</evidence>
<dbReference type="EMBL" id="MKGH01000011">
    <property type="protein sequence ID" value="PKX79099.1"/>
    <property type="molecule type" value="Genomic_DNA"/>
</dbReference>